<feature type="transmembrane region" description="Helical" evidence="10">
    <location>
        <begin position="610"/>
        <end position="629"/>
    </location>
</feature>
<dbReference type="InterPro" id="IPR038232">
    <property type="entry name" value="PknH-like_Extracell_sf"/>
</dbReference>
<dbReference type="Gene3D" id="2.60.200.20">
    <property type="match status" value="2"/>
</dbReference>
<evidence type="ECO:0000313" key="13">
    <source>
        <dbReference type="EMBL" id="ORA72868.1"/>
    </source>
</evidence>
<keyword evidence="4 10" id="KW-0812">Transmembrane</keyword>
<accession>A0A1X0DKG1</accession>
<evidence type="ECO:0000256" key="4">
    <source>
        <dbReference type="ARBA" id="ARBA00022692"/>
    </source>
</evidence>
<keyword evidence="14" id="KW-1185">Reference proteome</keyword>
<evidence type="ECO:0008006" key="15">
    <source>
        <dbReference type="Google" id="ProtNLM"/>
    </source>
</evidence>
<evidence type="ECO:0000256" key="1">
    <source>
        <dbReference type="ARBA" id="ARBA00004141"/>
    </source>
</evidence>
<dbReference type="InterPro" id="IPR026954">
    <property type="entry name" value="PknH-like_Extracell"/>
</dbReference>
<dbReference type="Pfam" id="PF00498">
    <property type="entry name" value="FHA"/>
    <property type="match status" value="2"/>
</dbReference>
<keyword evidence="6" id="KW-0067">ATP-binding</keyword>
<dbReference type="Pfam" id="PF01061">
    <property type="entry name" value="ABC2_membrane"/>
    <property type="match status" value="1"/>
</dbReference>
<dbReference type="SMART" id="SM00382">
    <property type="entry name" value="AAA"/>
    <property type="match status" value="1"/>
</dbReference>
<keyword evidence="2" id="KW-0813">Transport</keyword>
<organism evidence="13 14">
    <name type="scientific">Mycolicibacterium insubricum</name>
    <dbReference type="NCBI Taxonomy" id="444597"/>
    <lineage>
        <taxon>Bacteria</taxon>
        <taxon>Bacillati</taxon>
        <taxon>Actinomycetota</taxon>
        <taxon>Actinomycetes</taxon>
        <taxon>Mycobacteriales</taxon>
        <taxon>Mycobacteriaceae</taxon>
        <taxon>Mycolicibacterium</taxon>
    </lineage>
</organism>
<evidence type="ECO:0000259" key="11">
    <source>
        <dbReference type="PROSITE" id="PS50006"/>
    </source>
</evidence>
<dbReference type="PROSITE" id="PS50006">
    <property type="entry name" value="FHA_DOMAIN"/>
    <property type="match status" value="2"/>
</dbReference>
<proteinExistence type="predicted"/>
<feature type="region of interest" description="Disordered" evidence="9">
    <location>
        <begin position="112"/>
        <end position="158"/>
    </location>
</feature>
<dbReference type="FunFam" id="3.40.50.300:FF:000474">
    <property type="entry name" value="Putative ABC transporter ATP-binding subunit"/>
    <property type="match status" value="1"/>
</dbReference>
<feature type="transmembrane region" description="Helical" evidence="10">
    <location>
        <begin position="571"/>
        <end position="590"/>
    </location>
</feature>
<dbReference type="InterPro" id="IPR050352">
    <property type="entry name" value="ABCG_transporters"/>
</dbReference>
<dbReference type="Pfam" id="PF00005">
    <property type="entry name" value="ABC_tran"/>
    <property type="match status" value="1"/>
</dbReference>
<feature type="transmembrane region" description="Helical" evidence="10">
    <location>
        <begin position="696"/>
        <end position="717"/>
    </location>
</feature>
<dbReference type="InterPro" id="IPR013525">
    <property type="entry name" value="ABC2_TM"/>
</dbReference>
<feature type="domain" description="FHA" evidence="11">
    <location>
        <begin position="24"/>
        <end position="74"/>
    </location>
</feature>
<evidence type="ECO:0000256" key="2">
    <source>
        <dbReference type="ARBA" id="ARBA00022448"/>
    </source>
</evidence>
<dbReference type="Gene3D" id="3.40.1000.70">
    <property type="entry name" value="PknH-like extracellular domain"/>
    <property type="match status" value="1"/>
</dbReference>
<dbReference type="GO" id="GO:0140359">
    <property type="term" value="F:ABC-type transporter activity"/>
    <property type="evidence" value="ECO:0007669"/>
    <property type="project" value="InterPro"/>
</dbReference>
<feature type="region of interest" description="Disordered" evidence="9">
    <location>
        <begin position="829"/>
        <end position="849"/>
    </location>
</feature>
<feature type="compositionally biased region" description="Low complexity" evidence="9">
    <location>
        <begin position="112"/>
        <end position="123"/>
    </location>
</feature>
<dbReference type="InterPro" id="IPR027417">
    <property type="entry name" value="P-loop_NTPase"/>
</dbReference>
<feature type="compositionally biased region" description="Pro residues" evidence="9">
    <location>
        <begin position="124"/>
        <end position="151"/>
    </location>
</feature>
<feature type="domain" description="FHA" evidence="11">
    <location>
        <begin position="191"/>
        <end position="239"/>
    </location>
</feature>
<dbReference type="Gene3D" id="3.40.50.300">
    <property type="entry name" value="P-loop containing nucleotide triphosphate hydrolases"/>
    <property type="match status" value="1"/>
</dbReference>
<dbReference type="PROSITE" id="PS50893">
    <property type="entry name" value="ABC_TRANSPORTER_2"/>
    <property type="match status" value="1"/>
</dbReference>
<dbReference type="InterPro" id="IPR017871">
    <property type="entry name" value="ABC_transporter-like_CS"/>
</dbReference>
<dbReference type="InterPro" id="IPR003439">
    <property type="entry name" value="ABC_transporter-like_ATP-bd"/>
</dbReference>
<evidence type="ECO:0000256" key="8">
    <source>
        <dbReference type="ARBA" id="ARBA00023136"/>
    </source>
</evidence>
<dbReference type="SUPFAM" id="SSF49879">
    <property type="entry name" value="SMAD/FHA domain"/>
    <property type="match status" value="2"/>
</dbReference>
<sequence length="1090" mass="114198">MGAAAPLTVRMGSAIHTFPAGREVLVGRNPACDIRIDAAQDLISRTHLVLHTEGADWVAEDRSSNGIFVDGNRVSRVPITDDVAIALGAPDGPRLTFQLSTTIIRLADVHARGGAQPGPRAGPVGPPPQPPAPPRPAPMAPRPMPPQPGVPIGPGDMRTPVPVDNDTVSRMTNVVKRVLPQRPAGPPPGAVVIGRAEDSGVVVVDALASRLHAFLVRTPAGVEIRDNSSNGTFVNGARIMTALLTPGDVVTIGNTDLTFNGTTLVPREAAPHTAGVAAYRVGLTVEDDKALLQDVSFQARPGTLTAVIGPSGAGKSTLIRVLGGGDHPTTGWVSFDGHDVHAEYASLRSRIGVVPQDDVVHRQLTVQRALQYAAELRLPPDTSRDDRDRVIADVLAELELTEHRDTRIDKLSGGQRKRVSVAMELLTGPSLLILDEPTSGLDPALDRHVMAMLRRLADAGRVVVVVTHSLTYLNVCDQVLLLAPGGKTAYAGAPGAVAAAIGTSDWADIFAWISTDPDGAHSAFLARSGYTTPPEPALTGGPMGSPAATSLRRQLSTVARRQFRLMLADRAYFVFLALLPFVLGSLALVVPGHTGLGRASSSSSSPQQAAQLLILLNIAVVFMGTALTIRDLVGERAIFRREQAVGLSASAYLAAKFVVYALAAAIQTAVLLVIVVAGQGGPTQGAVLLGSPVLELYVALTATAIASAVLGLLLSSLARSTEQILPMLVVTIMLSIVFAGGMIPVTGRIGLTQLSWLLPARWGYAATASTIDLLKASPLETNKDQLWFHEARWWLLDMAALVVLTLAYGAALRWRLRLPRLRATVARPVPGAAAPGAPTDTGPRPAAAAGKERSAVRWAAVIGIVAVIALVLTGLSVITRDSGTRKVSVGASWESDDDKPAKQPVAEDQLAGLLMSPSALGSEMSSSPMGKATPARFDKPRTTAITPPDCTSAVEVASASVYTADSGFTALAGQTVIDPTEPNRMVEEAMVAFPDADAAGSFEDDLGSSWRHCDHSVATFPGADGAPVSVSIGGYESVDDRTTILLSMPGRICQRAMQAVSNVVIDVRSCAPEPGKQAAEIVKRISNNIR</sequence>
<evidence type="ECO:0000256" key="10">
    <source>
        <dbReference type="SAM" id="Phobius"/>
    </source>
</evidence>
<keyword evidence="3" id="KW-0597">Phosphoprotein</keyword>
<evidence type="ECO:0000256" key="6">
    <source>
        <dbReference type="ARBA" id="ARBA00022840"/>
    </source>
</evidence>
<feature type="domain" description="ABC transporter" evidence="12">
    <location>
        <begin position="276"/>
        <end position="509"/>
    </location>
</feature>
<dbReference type="PANTHER" id="PTHR48041">
    <property type="entry name" value="ABC TRANSPORTER G FAMILY MEMBER 28"/>
    <property type="match status" value="1"/>
</dbReference>
<dbReference type="STRING" id="444597.BST26_04135"/>
<dbReference type="GO" id="GO:0016887">
    <property type="term" value="F:ATP hydrolysis activity"/>
    <property type="evidence" value="ECO:0007669"/>
    <property type="project" value="InterPro"/>
</dbReference>
<dbReference type="InterPro" id="IPR000253">
    <property type="entry name" value="FHA_dom"/>
</dbReference>
<protein>
    <recommendedName>
        <fullName evidence="15">ABC transporter ATP-binding protein</fullName>
    </recommendedName>
</protein>
<keyword evidence="8 10" id="KW-0472">Membrane</keyword>
<dbReference type="GO" id="GO:0005524">
    <property type="term" value="F:ATP binding"/>
    <property type="evidence" value="ECO:0007669"/>
    <property type="project" value="UniProtKB-KW"/>
</dbReference>
<dbReference type="SMART" id="SM00240">
    <property type="entry name" value="FHA"/>
    <property type="match status" value="2"/>
</dbReference>
<dbReference type="EMBL" id="MVHS01000006">
    <property type="protein sequence ID" value="ORA72868.1"/>
    <property type="molecule type" value="Genomic_DNA"/>
</dbReference>
<dbReference type="SUPFAM" id="SSF52540">
    <property type="entry name" value="P-loop containing nucleoside triphosphate hydrolases"/>
    <property type="match status" value="1"/>
</dbReference>
<name>A0A1X0DKG1_9MYCO</name>
<dbReference type="Proteomes" id="UP000192801">
    <property type="component" value="Unassembled WGS sequence"/>
</dbReference>
<evidence type="ECO:0000256" key="7">
    <source>
        <dbReference type="ARBA" id="ARBA00022989"/>
    </source>
</evidence>
<evidence type="ECO:0000256" key="5">
    <source>
        <dbReference type="ARBA" id="ARBA00022741"/>
    </source>
</evidence>
<evidence type="ECO:0000313" key="14">
    <source>
        <dbReference type="Proteomes" id="UP000192801"/>
    </source>
</evidence>
<dbReference type="PANTHER" id="PTHR48041:SF139">
    <property type="entry name" value="PROTEIN SCARLET"/>
    <property type="match status" value="1"/>
</dbReference>
<dbReference type="Pfam" id="PF14032">
    <property type="entry name" value="PknH_C"/>
    <property type="match status" value="1"/>
</dbReference>
<keyword evidence="7 10" id="KW-1133">Transmembrane helix</keyword>
<comment type="subcellular location">
    <subcellularLocation>
        <location evidence="1">Membrane</location>
        <topology evidence="1">Multi-pass membrane protein</topology>
    </subcellularLocation>
</comment>
<evidence type="ECO:0000259" key="12">
    <source>
        <dbReference type="PROSITE" id="PS50893"/>
    </source>
</evidence>
<reference evidence="13 14" key="1">
    <citation type="submission" date="2016-12" db="EMBL/GenBank/DDBJ databases">
        <title>The new phylogeny of genus Mycobacterium.</title>
        <authorList>
            <person name="Tortoli E."/>
            <person name="Trovato A."/>
            <person name="Cirillo D.M."/>
        </authorList>
    </citation>
    <scope>NUCLEOTIDE SEQUENCE [LARGE SCALE GENOMIC DNA]</scope>
    <source>
        <strain evidence="13 14">DSM 45130</strain>
    </source>
</reference>
<dbReference type="InterPro" id="IPR008984">
    <property type="entry name" value="SMAD_FHA_dom_sf"/>
</dbReference>
<gene>
    <name evidence="13" type="ORF">BST26_04135</name>
</gene>
<keyword evidence="5" id="KW-0547">Nucleotide-binding</keyword>
<feature type="transmembrane region" description="Helical" evidence="10">
    <location>
        <begin position="858"/>
        <end position="878"/>
    </location>
</feature>
<feature type="transmembrane region" description="Helical" evidence="10">
    <location>
        <begin position="650"/>
        <end position="676"/>
    </location>
</feature>
<dbReference type="InterPro" id="IPR003593">
    <property type="entry name" value="AAA+_ATPase"/>
</dbReference>
<comment type="caution">
    <text evidence="13">The sequence shown here is derived from an EMBL/GenBank/DDBJ whole genome shotgun (WGS) entry which is preliminary data.</text>
</comment>
<dbReference type="PROSITE" id="PS00211">
    <property type="entry name" value="ABC_TRANSPORTER_1"/>
    <property type="match status" value="1"/>
</dbReference>
<dbReference type="GO" id="GO:0016020">
    <property type="term" value="C:membrane"/>
    <property type="evidence" value="ECO:0007669"/>
    <property type="project" value="UniProtKB-SubCell"/>
</dbReference>
<feature type="transmembrane region" description="Helical" evidence="10">
    <location>
        <begin position="724"/>
        <end position="745"/>
    </location>
</feature>
<dbReference type="AlphaFoldDB" id="A0A1X0DKG1"/>
<evidence type="ECO:0000256" key="3">
    <source>
        <dbReference type="ARBA" id="ARBA00022553"/>
    </source>
</evidence>
<feature type="transmembrane region" description="Helical" evidence="10">
    <location>
        <begin position="793"/>
        <end position="812"/>
    </location>
</feature>
<evidence type="ECO:0000256" key="9">
    <source>
        <dbReference type="SAM" id="MobiDB-lite"/>
    </source>
</evidence>